<evidence type="ECO:0000313" key="2">
    <source>
        <dbReference type="Proteomes" id="UP000267029"/>
    </source>
</evidence>
<dbReference type="Proteomes" id="UP000267029">
    <property type="component" value="Unassembled WGS sequence"/>
</dbReference>
<accession>A0A3P6GHY2</accession>
<keyword evidence="2" id="KW-1185">Reference proteome</keyword>
<gene>
    <name evidence="1" type="ORF">MCOS_LOCUS5074</name>
</gene>
<proteinExistence type="predicted"/>
<evidence type="ECO:0000313" key="1">
    <source>
        <dbReference type="EMBL" id="VDD79071.1"/>
    </source>
</evidence>
<dbReference type="EMBL" id="UXSR01003332">
    <property type="protein sequence ID" value="VDD79071.1"/>
    <property type="molecule type" value="Genomic_DNA"/>
</dbReference>
<sequence>MRKPEEDADCIALSVEVQLTDAKGVNDGSRHAVVVKSKVNNKLILTDRVVVVARVPHDPFLHVNLRLVSHPTVNV</sequence>
<reference evidence="1 2" key="1">
    <citation type="submission" date="2018-10" db="EMBL/GenBank/DDBJ databases">
        <authorList>
            <consortium name="Pathogen Informatics"/>
        </authorList>
    </citation>
    <scope>NUCLEOTIDE SEQUENCE [LARGE SCALE GENOMIC DNA]</scope>
</reference>
<protein>
    <submittedName>
        <fullName evidence="1">Uncharacterized protein</fullName>
    </submittedName>
</protein>
<organism evidence="1 2">
    <name type="scientific">Mesocestoides corti</name>
    <name type="common">Flatworm</name>
    <dbReference type="NCBI Taxonomy" id="53468"/>
    <lineage>
        <taxon>Eukaryota</taxon>
        <taxon>Metazoa</taxon>
        <taxon>Spiralia</taxon>
        <taxon>Lophotrochozoa</taxon>
        <taxon>Platyhelminthes</taxon>
        <taxon>Cestoda</taxon>
        <taxon>Eucestoda</taxon>
        <taxon>Cyclophyllidea</taxon>
        <taxon>Mesocestoididae</taxon>
        <taxon>Mesocestoides</taxon>
    </lineage>
</organism>
<dbReference type="AlphaFoldDB" id="A0A3P6GHY2"/>
<name>A0A3P6GHY2_MESCO</name>